<dbReference type="GeneTree" id="ENSGT00390000005739"/>
<dbReference type="PANTHER" id="PTHR12702:SF2">
    <property type="entry name" value="EXOCYST COMPLEX COMPONENT 6"/>
    <property type="match status" value="1"/>
</dbReference>
<dbReference type="GO" id="GO:0000145">
    <property type="term" value="C:exocyst"/>
    <property type="evidence" value="ECO:0007669"/>
    <property type="project" value="TreeGrafter"/>
</dbReference>
<dbReference type="Gene3D" id="1.20.58.670">
    <property type="entry name" value="Dsl1p vesicle tethering complex, Tip20p subunit, domain D"/>
    <property type="match status" value="1"/>
</dbReference>
<dbReference type="Pfam" id="PF04091">
    <property type="entry name" value="Sec15_C"/>
    <property type="match status" value="1"/>
</dbReference>
<proteinExistence type="predicted"/>
<protein>
    <submittedName>
        <fullName evidence="2">Exocyst complex component 6</fullName>
    </submittedName>
</protein>
<feature type="domain" description="Exocyst complex subunit EXOC6/Sec15 C-terminal" evidence="1">
    <location>
        <begin position="3"/>
        <end position="116"/>
    </location>
</feature>
<accession>A0A671Y7Y1</accession>
<dbReference type="InterPro" id="IPR007225">
    <property type="entry name" value="EXOC6/Sec15"/>
</dbReference>
<reference evidence="2" key="3">
    <citation type="submission" date="2025-09" db="UniProtKB">
        <authorList>
            <consortium name="Ensembl"/>
        </authorList>
    </citation>
    <scope>IDENTIFICATION</scope>
</reference>
<evidence type="ECO:0000313" key="2">
    <source>
        <dbReference type="Ensembl" id="ENSSAUP00010057252.1"/>
    </source>
</evidence>
<dbReference type="InterPro" id="IPR042044">
    <property type="entry name" value="EXOC6PINT-1/Sec15/Tip20_C_dom2"/>
</dbReference>
<dbReference type="Proteomes" id="UP000472265">
    <property type="component" value="Chromosome 11"/>
</dbReference>
<organism evidence="2 3">
    <name type="scientific">Sparus aurata</name>
    <name type="common">Gilthead sea bream</name>
    <dbReference type="NCBI Taxonomy" id="8175"/>
    <lineage>
        <taxon>Eukaryota</taxon>
        <taxon>Metazoa</taxon>
        <taxon>Chordata</taxon>
        <taxon>Craniata</taxon>
        <taxon>Vertebrata</taxon>
        <taxon>Euteleostomi</taxon>
        <taxon>Actinopterygii</taxon>
        <taxon>Neopterygii</taxon>
        <taxon>Teleostei</taxon>
        <taxon>Neoteleostei</taxon>
        <taxon>Acanthomorphata</taxon>
        <taxon>Eupercaria</taxon>
        <taxon>Spariformes</taxon>
        <taxon>Sparidae</taxon>
        <taxon>Sparus</taxon>
    </lineage>
</organism>
<reference evidence="2" key="1">
    <citation type="submission" date="2021-04" db="EMBL/GenBank/DDBJ databases">
        <authorList>
            <consortium name="Wellcome Sanger Institute Data Sharing"/>
        </authorList>
    </citation>
    <scope>NUCLEOTIDE SEQUENCE [LARGE SCALE GENOMIC DNA]</scope>
</reference>
<dbReference type="GO" id="GO:0090522">
    <property type="term" value="P:vesicle tethering involved in exocytosis"/>
    <property type="evidence" value="ECO:0007669"/>
    <property type="project" value="InterPro"/>
</dbReference>
<dbReference type="GO" id="GO:0016020">
    <property type="term" value="C:membrane"/>
    <property type="evidence" value="ECO:0007669"/>
    <property type="project" value="TreeGrafter"/>
</dbReference>
<dbReference type="FunFam" id="1.20.58.670:FF:000001">
    <property type="entry name" value="Exocyst complex component"/>
    <property type="match status" value="1"/>
</dbReference>
<gene>
    <name evidence="2" type="primary">EXOC6</name>
    <name evidence="2" type="synonym">LOC115591604</name>
</gene>
<evidence type="ECO:0000313" key="3">
    <source>
        <dbReference type="Proteomes" id="UP000472265"/>
    </source>
</evidence>
<sequence>MAESDGRASGYLMDLINFLRSTFQVFTHLPNNNNDHASMSGKVAQTACMSACKHLSTSLMQMLLDTELKQISMGAIQQFNLDVIQCELFASSEPVPGFQGDTLQLAFIDLRQVNYLTELY</sequence>
<dbReference type="GO" id="GO:0006893">
    <property type="term" value="P:Golgi to plasma membrane transport"/>
    <property type="evidence" value="ECO:0007669"/>
    <property type="project" value="TreeGrafter"/>
</dbReference>
<dbReference type="GO" id="GO:0006886">
    <property type="term" value="P:intracellular protein transport"/>
    <property type="evidence" value="ECO:0007669"/>
    <property type="project" value="InterPro"/>
</dbReference>
<evidence type="ECO:0000259" key="1">
    <source>
        <dbReference type="Pfam" id="PF04091"/>
    </source>
</evidence>
<name>A0A671Y7Y1_SPAAU</name>
<reference evidence="2" key="2">
    <citation type="submission" date="2025-08" db="UniProtKB">
        <authorList>
            <consortium name="Ensembl"/>
        </authorList>
    </citation>
    <scope>IDENTIFICATION</scope>
</reference>
<dbReference type="AlphaFoldDB" id="A0A671Y7Y1"/>
<keyword evidence="3" id="KW-1185">Reference proteome</keyword>
<dbReference type="PANTHER" id="PTHR12702">
    <property type="entry name" value="SEC15"/>
    <property type="match status" value="1"/>
</dbReference>
<dbReference type="InterPro" id="IPR046361">
    <property type="entry name" value="EXOC6/Sec15_C"/>
</dbReference>
<dbReference type="Ensembl" id="ENSSAUT00010060116.1">
    <property type="protein sequence ID" value="ENSSAUP00010057252.1"/>
    <property type="gene ID" value="ENSSAUG00010023427.1"/>
</dbReference>